<evidence type="ECO:0000256" key="1">
    <source>
        <dbReference type="SAM" id="MobiDB-lite"/>
    </source>
</evidence>
<gene>
    <name evidence="2" type="primary">Acey_s0116.g618</name>
    <name evidence="2" type="ORF">Y032_0116g618</name>
</gene>
<comment type="caution">
    <text evidence="2">The sequence shown here is derived from an EMBL/GenBank/DDBJ whole genome shotgun (WGS) entry which is preliminary data.</text>
</comment>
<accession>A0A016TCP5</accession>
<evidence type="ECO:0000313" key="3">
    <source>
        <dbReference type="Proteomes" id="UP000024635"/>
    </source>
</evidence>
<feature type="region of interest" description="Disordered" evidence="1">
    <location>
        <begin position="83"/>
        <end position="108"/>
    </location>
</feature>
<evidence type="ECO:0000313" key="2">
    <source>
        <dbReference type="EMBL" id="EYC00418.1"/>
    </source>
</evidence>
<protein>
    <submittedName>
        <fullName evidence="2">Uncharacterized protein</fullName>
    </submittedName>
</protein>
<dbReference type="EMBL" id="JARK01001452">
    <property type="protein sequence ID" value="EYC00418.1"/>
    <property type="molecule type" value="Genomic_DNA"/>
</dbReference>
<sequence>MILYLSVSLEKGVWPIMLYGYTMGVRYSPSQKDGLIARLHHRLEDFFGKFCVISVDIRGASYRFSSCFTWNTAPQVQLPIKDNDRPMRAATGPAVRSSPTRVGSSTRVSTWLQRPSRRRYAAPSARPHSFHELASETWLSESDPFASGFLTRHSVERKLPSTCVPTS</sequence>
<reference evidence="3" key="1">
    <citation type="journal article" date="2015" name="Nat. Genet.">
        <title>The genome and transcriptome of the zoonotic hookworm Ancylostoma ceylanicum identify infection-specific gene families.</title>
        <authorList>
            <person name="Schwarz E.M."/>
            <person name="Hu Y."/>
            <person name="Antoshechkin I."/>
            <person name="Miller M.M."/>
            <person name="Sternberg P.W."/>
            <person name="Aroian R.V."/>
        </authorList>
    </citation>
    <scope>NUCLEOTIDE SEQUENCE</scope>
    <source>
        <strain evidence="3">HY135</strain>
    </source>
</reference>
<proteinExistence type="predicted"/>
<dbReference type="Proteomes" id="UP000024635">
    <property type="component" value="Unassembled WGS sequence"/>
</dbReference>
<dbReference type="AlphaFoldDB" id="A0A016TCP5"/>
<organism evidence="2 3">
    <name type="scientific">Ancylostoma ceylanicum</name>
    <dbReference type="NCBI Taxonomy" id="53326"/>
    <lineage>
        <taxon>Eukaryota</taxon>
        <taxon>Metazoa</taxon>
        <taxon>Ecdysozoa</taxon>
        <taxon>Nematoda</taxon>
        <taxon>Chromadorea</taxon>
        <taxon>Rhabditida</taxon>
        <taxon>Rhabditina</taxon>
        <taxon>Rhabditomorpha</taxon>
        <taxon>Strongyloidea</taxon>
        <taxon>Ancylostomatidae</taxon>
        <taxon>Ancylostomatinae</taxon>
        <taxon>Ancylostoma</taxon>
    </lineage>
</organism>
<name>A0A016TCP5_9BILA</name>
<keyword evidence="3" id="KW-1185">Reference proteome</keyword>
<feature type="compositionally biased region" description="Polar residues" evidence="1">
    <location>
        <begin position="97"/>
        <end position="108"/>
    </location>
</feature>